<sequence>MSTSGRSGVLTGVAGLSRASSWAVGWRAAFDGALAREVEERRFFLWLPVAAMGGVALNLAADSEPALWAPAALTLVFAGLAFVARSRPIAFGVALALAALFGGFLAMSLRTARVAAPVLDRIRIVSLEGAVEEVDLRTVGARLVIAVSSADGMPAEKVPRRVRVTTRKAPGAVAGDFVALKARLLPPSHAALPGGYDFARDAFFAGVGAVGSTLGAIEILPPPQDASLRQRFAAAIDRARNRLAVRVDRIIGGDEGAIAAAMVTGKRDFLSNDAKDLIREAGIFHIITISGVQMTLVAGIVFFVTRRLLALSPTLALNHPIKKWAAVVAMAGSLFYDIATGSRVGTERALVMTLIVLGAVVLDRRALTMRNLAFAVFAVIAIEPEAIMGVSFQLSFAAVAALVAVMEARLSALETDPDPWLPQRGRPPPRSLLSELLHRPQALLLATACATSATASFMAYHFHDLSPYVLVGNPLTLTIIEFFAVPGALLGTALYPLGLDAPVWLYVGLGIKFILWVAGFIAAAPASTVHLRAFAPFALPFLALAVLSATIWRTWLFRATAIPFAIVGLIGALDGPRFDVIVAPSGEQAAVRDADGRLMIVGKRFNAFAAEQWLTADGDGREPAQARDPNAPCDRLGCVAALPEGEFLSLVLDRLAFDEDCSRAEIVVSSLTAPGDCGAKFVFDERALARLGAVGLTWSDDKGFALAADRTTLQNRPWSPAPAPALDDRIVRPGRGTHGAEPGETEEAAPGQP</sequence>
<dbReference type="Proteomes" id="UP000253529">
    <property type="component" value="Unassembled WGS sequence"/>
</dbReference>
<evidence type="ECO:0000259" key="8">
    <source>
        <dbReference type="Pfam" id="PF03772"/>
    </source>
</evidence>
<feature type="domain" description="ComEC/Rec2-related protein" evidence="8">
    <location>
        <begin position="262"/>
        <end position="554"/>
    </location>
</feature>
<feature type="transmembrane region" description="Helical" evidence="7">
    <location>
        <begin position="442"/>
        <end position="463"/>
    </location>
</feature>
<feature type="transmembrane region" description="Helical" evidence="7">
    <location>
        <begin position="89"/>
        <end position="109"/>
    </location>
</feature>
<feature type="transmembrane region" description="Helical" evidence="7">
    <location>
        <begin position="324"/>
        <end position="342"/>
    </location>
</feature>
<dbReference type="NCBIfam" id="TIGR00360">
    <property type="entry name" value="ComEC_N-term"/>
    <property type="match status" value="1"/>
</dbReference>
<feature type="transmembrane region" description="Helical" evidence="7">
    <location>
        <begin position="67"/>
        <end position="83"/>
    </location>
</feature>
<evidence type="ECO:0000256" key="6">
    <source>
        <dbReference type="SAM" id="MobiDB-lite"/>
    </source>
</evidence>
<evidence type="ECO:0000256" key="2">
    <source>
        <dbReference type="ARBA" id="ARBA00022475"/>
    </source>
</evidence>
<evidence type="ECO:0000256" key="5">
    <source>
        <dbReference type="ARBA" id="ARBA00023136"/>
    </source>
</evidence>
<name>A0A366F3L1_9HYPH</name>
<dbReference type="InterPro" id="IPR052159">
    <property type="entry name" value="Competence_DNA_uptake"/>
</dbReference>
<gene>
    <name evidence="10" type="ORF">DFR50_12552</name>
</gene>
<organism evidence="10 11">
    <name type="scientific">Roseiarcus fermentans</name>
    <dbReference type="NCBI Taxonomy" id="1473586"/>
    <lineage>
        <taxon>Bacteria</taxon>
        <taxon>Pseudomonadati</taxon>
        <taxon>Pseudomonadota</taxon>
        <taxon>Alphaproteobacteria</taxon>
        <taxon>Hyphomicrobiales</taxon>
        <taxon>Roseiarcaceae</taxon>
        <taxon>Roseiarcus</taxon>
    </lineage>
</organism>
<evidence type="ECO:0000313" key="10">
    <source>
        <dbReference type="EMBL" id="RBP08570.1"/>
    </source>
</evidence>
<feature type="transmembrane region" description="Helical" evidence="7">
    <location>
        <begin position="529"/>
        <end position="548"/>
    </location>
</feature>
<keyword evidence="11" id="KW-1185">Reference proteome</keyword>
<dbReference type="Pfam" id="PF03772">
    <property type="entry name" value="Competence"/>
    <property type="match status" value="1"/>
</dbReference>
<evidence type="ECO:0000256" key="3">
    <source>
        <dbReference type="ARBA" id="ARBA00022692"/>
    </source>
</evidence>
<comment type="caution">
    <text evidence="10">The sequence shown here is derived from an EMBL/GenBank/DDBJ whole genome shotgun (WGS) entry which is preliminary data.</text>
</comment>
<evidence type="ECO:0000256" key="1">
    <source>
        <dbReference type="ARBA" id="ARBA00004651"/>
    </source>
</evidence>
<dbReference type="InterPro" id="IPR004477">
    <property type="entry name" value="ComEC_N"/>
</dbReference>
<dbReference type="InterPro" id="IPR025405">
    <property type="entry name" value="DUF4131"/>
</dbReference>
<evidence type="ECO:0000259" key="9">
    <source>
        <dbReference type="Pfam" id="PF13567"/>
    </source>
</evidence>
<feature type="transmembrane region" description="Helical" evidence="7">
    <location>
        <begin position="503"/>
        <end position="523"/>
    </location>
</feature>
<reference evidence="10 11" key="1">
    <citation type="submission" date="2018-06" db="EMBL/GenBank/DDBJ databases">
        <title>Genomic Encyclopedia of Type Strains, Phase IV (KMG-IV): sequencing the most valuable type-strain genomes for metagenomic binning, comparative biology and taxonomic classification.</title>
        <authorList>
            <person name="Goeker M."/>
        </authorList>
    </citation>
    <scope>NUCLEOTIDE SEQUENCE [LARGE SCALE GENOMIC DNA]</scope>
    <source>
        <strain evidence="10 11">DSM 24875</strain>
    </source>
</reference>
<keyword evidence="2" id="KW-1003">Cell membrane</keyword>
<keyword evidence="3 7" id="KW-0812">Transmembrane</keyword>
<evidence type="ECO:0000256" key="7">
    <source>
        <dbReference type="SAM" id="Phobius"/>
    </source>
</evidence>
<evidence type="ECO:0000313" key="11">
    <source>
        <dbReference type="Proteomes" id="UP000253529"/>
    </source>
</evidence>
<dbReference type="EMBL" id="QNRK01000025">
    <property type="protein sequence ID" value="RBP08570.1"/>
    <property type="molecule type" value="Genomic_DNA"/>
</dbReference>
<dbReference type="Pfam" id="PF13567">
    <property type="entry name" value="DUF4131"/>
    <property type="match status" value="1"/>
</dbReference>
<keyword evidence="5 7" id="KW-0472">Membrane</keyword>
<dbReference type="GO" id="GO:0005886">
    <property type="term" value="C:plasma membrane"/>
    <property type="evidence" value="ECO:0007669"/>
    <property type="project" value="UniProtKB-SubCell"/>
</dbReference>
<accession>A0A366F3L1</accession>
<protein>
    <submittedName>
        <fullName evidence="10">Competence protein ComEC</fullName>
    </submittedName>
</protein>
<dbReference type="PANTHER" id="PTHR30619">
    <property type="entry name" value="DNA INTERNALIZATION/COMPETENCE PROTEIN COMEC/REC2"/>
    <property type="match status" value="1"/>
</dbReference>
<feature type="transmembrane region" description="Helical" evidence="7">
    <location>
        <begin position="349"/>
        <end position="367"/>
    </location>
</feature>
<feature type="transmembrane region" description="Helical" evidence="7">
    <location>
        <begin position="475"/>
        <end position="496"/>
    </location>
</feature>
<proteinExistence type="predicted"/>
<evidence type="ECO:0000256" key="4">
    <source>
        <dbReference type="ARBA" id="ARBA00022989"/>
    </source>
</evidence>
<feature type="transmembrane region" description="Helical" evidence="7">
    <location>
        <begin position="43"/>
        <end position="60"/>
    </location>
</feature>
<feature type="region of interest" description="Disordered" evidence="6">
    <location>
        <begin position="714"/>
        <end position="753"/>
    </location>
</feature>
<dbReference type="RefSeq" id="WP_113891152.1">
    <property type="nucleotide sequence ID" value="NZ_QNRK01000025.1"/>
</dbReference>
<keyword evidence="4 7" id="KW-1133">Transmembrane helix</keyword>
<dbReference type="AlphaFoldDB" id="A0A366F3L1"/>
<dbReference type="PANTHER" id="PTHR30619:SF1">
    <property type="entry name" value="RECOMBINATION PROTEIN 2"/>
    <property type="match status" value="1"/>
</dbReference>
<feature type="transmembrane region" description="Helical" evidence="7">
    <location>
        <begin position="283"/>
        <end position="304"/>
    </location>
</feature>
<feature type="domain" description="DUF4131" evidence="9">
    <location>
        <begin position="65"/>
        <end position="216"/>
    </location>
</feature>
<dbReference type="OrthoDB" id="9790149at2"/>
<comment type="subcellular location">
    <subcellularLocation>
        <location evidence="1">Cell membrane</location>
        <topology evidence="1">Multi-pass membrane protein</topology>
    </subcellularLocation>
</comment>